<feature type="chain" id="PRO_5046544259" evidence="1">
    <location>
        <begin position="22"/>
        <end position="159"/>
    </location>
</feature>
<reference evidence="2 3" key="1">
    <citation type="submission" date="2021-05" db="EMBL/GenBank/DDBJ databases">
        <title>A Polyphasic approach of four new species of the genus Ohtaekwangia: Ohtaekwangia histidinii sp. nov., Ohtaekwangia cretensis sp. nov., Ohtaekwangia indiensis sp. nov., Ohtaekwangia reichenbachii sp. nov. from diverse environment.</title>
        <authorList>
            <person name="Octaviana S."/>
        </authorList>
    </citation>
    <scope>NUCLEOTIDE SEQUENCE [LARGE SCALE GENOMIC DNA]</scope>
    <source>
        <strain evidence="2 3">PWU20</strain>
    </source>
</reference>
<dbReference type="Proteomes" id="UP000772618">
    <property type="component" value="Unassembled WGS sequence"/>
</dbReference>
<sequence length="159" mass="17603">MKYNFLTLALFFSIVIFISCSDDDESATSAYKFDNVDATGKINNVPFTYADGYADISNNEIRITLSLPQDNPGCAMFIPEGNQVFFTIDKAIKITALKFTQTESHTVTLFEADKTMNYIASKGAVEITEITDTKVSGRIDARMDSKTFVNGNFTVPVCQ</sequence>
<feature type="signal peptide" evidence="1">
    <location>
        <begin position="1"/>
        <end position="21"/>
    </location>
</feature>
<proteinExistence type="predicted"/>
<dbReference type="EMBL" id="JAHESD010000004">
    <property type="protein sequence ID" value="MBT1702209.1"/>
    <property type="molecule type" value="Genomic_DNA"/>
</dbReference>
<dbReference type="PROSITE" id="PS51257">
    <property type="entry name" value="PROKAR_LIPOPROTEIN"/>
    <property type="match status" value="1"/>
</dbReference>
<accession>A0ABS5VMY7</accession>
<evidence type="ECO:0000256" key="1">
    <source>
        <dbReference type="SAM" id="SignalP"/>
    </source>
</evidence>
<organism evidence="2 3">
    <name type="scientific">Chryseosolibacter indicus</name>
    <dbReference type="NCBI Taxonomy" id="2782351"/>
    <lineage>
        <taxon>Bacteria</taxon>
        <taxon>Pseudomonadati</taxon>
        <taxon>Bacteroidota</taxon>
        <taxon>Cytophagia</taxon>
        <taxon>Cytophagales</taxon>
        <taxon>Chryseotaleaceae</taxon>
        <taxon>Chryseosolibacter</taxon>
    </lineage>
</organism>
<keyword evidence="3" id="KW-1185">Reference proteome</keyword>
<keyword evidence="1" id="KW-0732">Signal</keyword>
<dbReference type="RefSeq" id="WP_254151985.1">
    <property type="nucleotide sequence ID" value="NZ_JAHESD010000004.1"/>
</dbReference>
<comment type="caution">
    <text evidence="2">The sequence shown here is derived from an EMBL/GenBank/DDBJ whole genome shotgun (WGS) entry which is preliminary data.</text>
</comment>
<evidence type="ECO:0000313" key="2">
    <source>
        <dbReference type="EMBL" id="MBT1702209.1"/>
    </source>
</evidence>
<gene>
    <name evidence="2" type="ORF">KK060_02905</name>
</gene>
<evidence type="ECO:0000313" key="3">
    <source>
        <dbReference type="Proteomes" id="UP000772618"/>
    </source>
</evidence>
<name>A0ABS5VMY7_9BACT</name>
<protein>
    <submittedName>
        <fullName evidence="2">Uncharacterized protein</fullName>
    </submittedName>
</protein>